<sequence>MEGYFVYVSDKLEEIRFGAPEKYQIFGTREVVKWAFWRAVLAEFIGTLLFVFLGCASAVPIGDSIQPTIKIAFAFGLAIMSLIQMFGHVSGGHFNPAVSIGLAVIAGITPIRAAAYTLAQIAGAIIGGLILKGVTPIQHQDKLAVTSVGADVNAGQGLGVEIILTFVLVFVIAATTDADRPNFETASLKIGLTVTMLHMSSITYTGSSMNPARSLGSAVASNSYGYHWIYWIGPIVGGCLATIIYKYIYSPYRGAISKEDAVNKLCKLQL</sequence>
<dbReference type="InterPro" id="IPR000425">
    <property type="entry name" value="MIP"/>
</dbReference>
<dbReference type="AlphaFoldDB" id="A0AA88XND0"/>
<dbReference type="CDD" id="cd00333">
    <property type="entry name" value="MIP"/>
    <property type="match status" value="1"/>
</dbReference>
<feature type="transmembrane region" description="Helical" evidence="9">
    <location>
        <begin position="228"/>
        <end position="248"/>
    </location>
</feature>
<feature type="transmembrane region" description="Helical" evidence="9">
    <location>
        <begin position="188"/>
        <end position="208"/>
    </location>
</feature>
<name>A0AA88XND0_PINIB</name>
<evidence type="ECO:0000256" key="8">
    <source>
        <dbReference type="RuleBase" id="RU000477"/>
    </source>
</evidence>
<keyword evidence="11" id="KW-1185">Reference proteome</keyword>
<proteinExistence type="inferred from homology"/>
<evidence type="ECO:0000256" key="5">
    <source>
        <dbReference type="ARBA" id="ARBA00022692"/>
    </source>
</evidence>
<feature type="transmembrane region" description="Helical" evidence="9">
    <location>
        <begin position="35"/>
        <end position="59"/>
    </location>
</feature>
<dbReference type="SUPFAM" id="SSF81338">
    <property type="entry name" value="Aquaporin-like"/>
    <property type="match status" value="1"/>
</dbReference>
<comment type="similarity">
    <text evidence="2 8">Belongs to the MIP/aquaporin (TC 1.A.8) family.</text>
</comment>
<comment type="subcellular location">
    <subcellularLocation>
        <location evidence="1">Cell membrane</location>
        <topology evidence="1">Multi-pass membrane protein</topology>
    </subcellularLocation>
</comment>
<dbReference type="Pfam" id="PF00230">
    <property type="entry name" value="MIP"/>
    <property type="match status" value="1"/>
</dbReference>
<dbReference type="PRINTS" id="PR00783">
    <property type="entry name" value="MINTRINSICP"/>
</dbReference>
<reference evidence="10" key="1">
    <citation type="submission" date="2019-08" db="EMBL/GenBank/DDBJ databases">
        <title>The improved chromosome-level genome for the pearl oyster Pinctada fucata martensii using PacBio sequencing and Hi-C.</title>
        <authorList>
            <person name="Zheng Z."/>
        </authorList>
    </citation>
    <scope>NUCLEOTIDE SEQUENCE</scope>
    <source>
        <strain evidence="10">ZZ-2019</strain>
        <tissue evidence="10">Adductor muscle</tissue>
    </source>
</reference>
<gene>
    <name evidence="10" type="ORF">FSP39_021464</name>
</gene>
<evidence type="ECO:0000256" key="7">
    <source>
        <dbReference type="ARBA" id="ARBA00023136"/>
    </source>
</evidence>
<dbReference type="InterPro" id="IPR022357">
    <property type="entry name" value="MIP_CS"/>
</dbReference>
<dbReference type="InterPro" id="IPR034294">
    <property type="entry name" value="Aquaporin_transptr"/>
</dbReference>
<keyword evidence="7 9" id="KW-0472">Membrane</keyword>
<evidence type="ECO:0000256" key="6">
    <source>
        <dbReference type="ARBA" id="ARBA00022989"/>
    </source>
</evidence>
<evidence type="ECO:0000256" key="1">
    <source>
        <dbReference type="ARBA" id="ARBA00004651"/>
    </source>
</evidence>
<dbReference type="NCBIfam" id="TIGR00861">
    <property type="entry name" value="MIP"/>
    <property type="match status" value="1"/>
</dbReference>
<feature type="transmembrane region" description="Helical" evidence="9">
    <location>
        <begin position="71"/>
        <end position="87"/>
    </location>
</feature>
<dbReference type="Proteomes" id="UP001186944">
    <property type="component" value="Unassembled WGS sequence"/>
</dbReference>
<evidence type="ECO:0000256" key="2">
    <source>
        <dbReference type="ARBA" id="ARBA00006175"/>
    </source>
</evidence>
<protein>
    <submittedName>
        <fullName evidence="10">Uncharacterized protein</fullName>
    </submittedName>
</protein>
<keyword evidence="5 8" id="KW-0812">Transmembrane</keyword>
<keyword evidence="6 9" id="KW-1133">Transmembrane helix</keyword>
<dbReference type="InterPro" id="IPR023271">
    <property type="entry name" value="Aquaporin-like"/>
</dbReference>
<keyword evidence="4" id="KW-1003">Cell membrane</keyword>
<dbReference type="EMBL" id="VSWD01000011">
    <property type="protein sequence ID" value="KAK3088627.1"/>
    <property type="molecule type" value="Genomic_DNA"/>
</dbReference>
<evidence type="ECO:0000256" key="3">
    <source>
        <dbReference type="ARBA" id="ARBA00022448"/>
    </source>
</evidence>
<dbReference type="PANTHER" id="PTHR19139">
    <property type="entry name" value="AQUAPORIN TRANSPORTER"/>
    <property type="match status" value="1"/>
</dbReference>
<feature type="transmembrane region" description="Helical" evidence="9">
    <location>
        <begin position="157"/>
        <end position="176"/>
    </location>
</feature>
<dbReference type="GO" id="GO:0005886">
    <property type="term" value="C:plasma membrane"/>
    <property type="evidence" value="ECO:0007669"/>
    <property type="project" value="UniProtKB-SubCell"/>
</dbReference>
<dbReference type="PROSITE" id="PS00221">
    <property type="entry name" value="MIP"/>
    <property type="match status" value="1"/>
</dbReference>
<evidence type="ECO:0000256" key="4">
    <source>
        <dbReference type="ARBA" id="ARBA00022475"/>
    </source>
</evidence>
<dbReference type="PANTHER" id="PTHR19139:SF199">
    <property type="entry name" value="MIP17260P"/>
    <property type="match status" value="1"/>
</dbReference>
<comment type="caution">
    <text evidence="10">The sequence shown here is derived from an EMBL/GenBank/DDBJ whole genome shotgun (WGS) entry which is preliminary data.</text>
</comment>
<evidence type="ECO:0000256" key="9">
    <source>
        <dbReference type="SAM" id="Phobius"/>
    </source>
</evidence>
<feature type="transmembrane region" description="Helical" evidence="9">
    <location>
        <begin position="118"/>
        <end position="137"/>
    </location>
</feature>
<dbReference type="Gene3D" id="1.20.1080.10">
    <property type="entry name" value="Glycerol uptake facilitator protein"/>
    <property type="match status" value="1"/>
</dbReference>
<evidence type="ECO:0000313" key="10">
    <source>
        <dbReference type="EMBL" id="KAK3088627.1"/>
    </source>
</evidence>
<accession>A0AA88XND0</accession>
<dbReference type="GO" id="GO:0015250">
    <property type="term" value="F:water channel activity"/>
    <property type="evidence" value="ECO:0007669"/>
    <property type="project" value="TreeGrafter"/>
</dbReference>
<organism evidence="10 11">
    <name type="scientific">Pinctada imbricata</name>
    <name type="common">Atlantic pearl-oyster</name>
    <name type="synonym">Pinctada martensii</name>
    <dbReference type="NCBI Taxonomy" id="66713"/>
    <lineage>
        <taxon>Eukaryota</taxon>
        <taxon>Metazoa</taxon>
        <taxon>Spiralia</taxon>
        <taxon>Lophotrochozoa</taxon>
        <taxon>Mollusca</taxon>
        <taxon>Bivalvia</taxon>
        <taxon>Autobranchia</taxon>
        <taxon>Pteriomorphia</taxon>
        <taxon>Pterioida</taxon>
        <taxon>Pterioidea</taxon>
        <taxon>Pteriidae</taxon>
        <taxon>Pinctada</taxon>
    </lineage>
</organism>
<keyword evidence="3 8" id="KW-0813">Transport</keyword>
<evidence type="ECO:0000313" key="11">
    <source>
        <dbReference type="Proteomes" id="UP001186944"/>
    </source>
</evidence>